<feature type="chain" id="PRO_5004167942" description="DUF4124 domain-containing protein" evidence="1">
    <location>
        <begin position="20"/>
        <end position="175"/>
    </location>
</feature>
<evidence type="ECO:0000313" key="3">
    <source>
        <dbReference type="EMBL" id="ABI55373.1"/>
    </source>
</evidence>
<dbReference type="EMBL" id="CP000453">
    <property type="protein sequence ID" value="ABI55373.1"/>
    <property type="molecule type" value="Genomic_DNA"/>
</dbReference>
<reference evidence="4" key="1">
    <citation type="submission" date="2006-08" db="EMBL/GenBank/DDBJ databases">
        <title>Complete sequence of Alkalilimnicola ehrilichei MLHE-1.</title>
        <authorList>
            <person name="Copeland A."/>
            <person name="Lucas S."/>
            <person name="Lapidus A."/>
            <person name="Barry K."/>
            <person name="Detter J.C."/>
            <person name="Glavina del Rio T."/>
            <person name="Hammon N."/>
            <person name="Israni S."/>
            <person name="Dalin E."/>
            <person name="Tice H."/>
            <person name="Pitluck S."/>
            <person name="Sims D."/>
            <person name="Brettin T."/>
            <person name="Bruce D."/>
            <person name="Han C."/>
            <person name="Tapia R."/>
            <person name="Gilna P."/>
            <person name="Schmutz J."/>
            <person name="Larimer F."/>
            <person name="Land M."/>
            <person name="Hauser L."/>
            <person name="Kyrpides N."/>
            <person name="Mikhailova N."/>
            <person name="Oremland R.S."/>
            <person name="Hoeft S.E."/>
            <person name="Switzer-Blum J."/>
            <person name="Kulp T."/>
            <person name="King G."/>
            <person name="Tabita R."/>
            <person name="Witte B."/>
            <person name="Santini J.M."/>
            <person name="Basu P."/>
            <person name="Hollibaugh J.T."/>
            <person name="Xie G."/>
            <person name="Stolz J.F."/>
            <person name="Richardson P."/>
        </authorList>
    </citation>
    <scope>NUCLEOTIDE SEQUENCE [LARGE SCALE GENOMIC DNA]</scope>
    <source>
        <strain evidence="4">ATCC BAA-1101 / DSM 17681 / MLHE-1</strain>
    </source>
</reference>
<keyword evidence="1" id="KW-0732">Signal</keyword>
<feature type="domain" description="DUF4124" evidence="2">
    <location>
        <begin position="9"/>
        <end position="52"/>
    </location>
</feature>
<dbReference type="KEGG" id="aeh:Mlg_0014"/>
<dbReference type="HOGENOM" id="CLU_110739_1_1_6"/>
<evidence type="ECO:0000256" key="1">
    <source>
        <dbReference type="SAM" id="SignalP"/>
    </source>
</evidence>
<dbReference type="Pfam" id="PF13511">
    <property type="entry name" value="DUF4124"/>
    <property type="match status" value="1"/>
</dbReference>
<dbReference type="AlphaFoldDB" id="Q0ACR4"/>
<evidence type="ECO:0000313" key="4">
    <source>
        <dbReference type="Proteomes" id="UP000001962"/>
    </source>
</evidence>
<evidence type="ECO:0000259" key="2">
    <source>
        <dbReference type="Pfam" id="PF13511"/>
    </source>
</evidence>
<dbReference type="Proteomes" id="UP000001962">
    <property type="component" value="Chromosome"/>
</dbReference>
<sequence>MNRIIIAALLCLLPALATADRIYTWTDDQGVRHYSDTPKDQRAEELTPDRLNLYQRFTAPVPEPAEPDQAADDPNAFPGYDRLAILSPGDEQVVRDNLGNVDVELALEPELQEGHRLVARINDEVRGEFERPRFTLAEVHRGTWALQVSVVDEEGRTLIESGTVTFFMHQASRHF</sequence>
<dbReference type="RefSeq" id="WP_011627769.1">
    <property type="nucleotide sequence ID" value="NC_008340.1"/>
</dbReference>
<organism evidence="3 4">
    <name type="scientific">Alkalilimnicola ehrlichii (strain ATCC BAA-1101 / DSM 17681 / MLHE-1)</name>
    <dbReference type="NCBI Taxonomy" id="187272"/>
    <lineage>
        <taxon>Bacteria</taxon>
        <taxon>Pseudomonadati</taxon>
        <taxon>Pseudomonadota</taxon>
        <taxon>Gammaproteobacteria</taxon>
        <taxon>Chromatiales</taxon>
        <taxon>Ectothiorhodospiraceae</taxon>
        <taxon>Alkalilimnicola</taxon>
    </lineage>
</organism>
<name>Q0ACR4_ALKEH</name>
<dbReference type="InterPro" id="IPR025392">
    <property type="entry name" value="DUF4124"/>
</dbReference>
<accession>Q0ACR4</accession>
<proteinExistence type="predicted"/>
<gene>
    <name evidence="3" type="ordered locus">Mlg_0014</name>
</gene>
<dbReference type="OrthoDB" id="7062774at2"/>
<protein>
    <recommendedName>
        <fullName evidence="2">DUF4124 domain-containing protein</fullName>
    </recommendedName>
</protein>
<feature type="signal peptide" evidence="1">
    <location>
        <begin position="1"/>
        <end position="19"/>
    </location>
</feature>
<keyword evidence="4" id="KW-1185">Reference proteome</keyword>